<dbReference type="PANTHER" id="PTHR40621:SF9">
    <property type="entry name" value="MEAB PROTEIN"/>
    <property type="match status" value="1"/>
</dbReference>
<feature type="coiled-coil region" evidence="5">
    <location>
        <begin position="73"/>
        <end position="100"/>
    </location>
</feature>
<dbReference type="AlphaFoldDB" id="A0A1Q5UMX1"/>
<feature type="region of interest" description="Disordered" evidence="6">
    <location>
        <begin position="131"/>
        <end position="160"/>
    </location>
</feature>
<evidence type="ECO:0000256" key="5">
    <source>
        <dbReference type="SAM" id="Coils"/>
    </source>
</evidence>
<comment type="caution">
    <text evidence="8">The sequence shown here is derived from an EMBL/GenBank/DDBJ whole genome shotgun (WGS) entry which is preliminary data.</text>
</comment>
<feature type="region of interest" description="Disordered" evidence="6">
    <location>
        <begin position="278"/>
        <end position="504"/>
    </location>
</feature>
<feature type="compositionally biased region" description="Acidic residues" evidence="6">
    <location>
        <begin position="278"/>
        <end position="289"/>
    </location>
</feature>
<dbReference type="Proteomes" id="UP000186955">
    <property type="component" value="Unassembled WGS sequence"/>
</dbReference>
<dbReference type="InterPro" id="IPR046347">
    <property type="entry name" value="bZIP_sf"/>
</dbReference>
<dbReference type="GO" id="GO:0000976">
    <property type="term" value="F:transcription cis-regulatory region binding"/>
    <property type="evidence" value="ECO:0007669"/>
    <property type="project" value="InterPro"/>
</dbReference>
<feature type="compositionally biased region" description="Polar residues" evidence="6">
    <location>
        <begin position="181"/>
        <end position="196"/>
    </location>
</feature>
<dbReference type="GO" id="GO:0001228">
    <property type="term" value="F:DNA-binding transcription activator activity, RNA polymerase II-specific"/>
    <property type="evidence" value="ECO:0007669"/>
    <property type="project" value="TreeGrafter"/>
</dbReference>
<dbReference type="CDD" id="cd14688">
    <property type="entry name" value="bZIP_YAP"/>
    <property type="match status" value="1"/>
</dbReference>
<feature type="region of interest" description="Disordered" evidence="6">
    <location>
        <begin position="1"/>
        <end position="67"/>
    </location>
</feature>
<keyword evidence="3" id="KW-0963">Cytoplasm</keyword>
<feature type="region of interest" description="Disordered" evidence="6">
    <location>
        <begin position="177"/>
        <end position="259"/>
    </location>
</feature>
<feature type="compositionally biased region" description="Basic and acidic residues" evidence="6">
    <location>
        <begin position="591"/>
        <end position="621"/>
    </location>
</feature>
<dbReference type="InterPro" id="IPR019084">
    <property type="entry name" value="STM1-like_N"/>
</dbReference>
<feature type="compositionally biased region" description="Basic and acidic residues" evidence="6">
    <location>
        <begin position="463"/>
        <end position="482"/>
    </location>
</feature>
<dbReference type="Gene3D" id="1.20.5.170">
    <property type="match status" value="1"/>
</dbReference>
<dbReference type="Gene3D" id="6.10.140.1040">
    <property type="match status" value="1"/>
</dbReference>
<evidence type="ECO:0000259" key="7">
    <source>
        <dbReference type="PROSITE" id="PS00036"/>
    </source>
</evidence>
<dbReference type="SUPFAM" id="SSF57959">
    <property type="entry name" value="Leucine zipper domain"/>
    <property type="match status" value="1"/>
</dbReference>
<dbReference type="InterPro" id="IPR006861">
    <property type="entry name" value="HABP4_PAIRBP1-bd"/>
</dbReference>
<feature type="compositionally biased region" description="Low complexity" evidence="6">
    <location>
        <begin position="622"/>
        <end position="651"/>
    </location>
</feature>
<evidence type="ECO:0000313" key="9">
    <source>
        <dbReference type="Proteomes" id="UP000186955"/>
    </source>
</evidence>
<sequence>MDPVVPKSEPLPDGSISSTVSTPDAEAEPLTQDTTQTQKRKGGRKPIYATSEERKQRNRQAQAAFRERRTEYIRQLETTIKRNEESLQSLQQSHRSAADECLMLRYKNSLLERILLEKGIDVQAELRLKTGAPGSSAKPNPVPAKSGNMPRPSQRHPAGIASKPDAFAISQREGAYGVPSPQFQATPTSHVSSPSHAKSPGYGFQGGMSPVEVNAQGNGRPQLLPQPRTFTSQTSPGAISMPQTDPAEKARGPRGARVAAAYYPSPFQKHYDQLEQEYDAQADLVDDDHDGSVNASYVPGFTPQSVASGSHMTGYNPSQDGAPGDYGNANQLMAQYEPMLDADPFGLSASNDPELDPNRPPAPPAKAVDRPAPRVGKRDAPKEAPSTQPREGAPRRGGRVTGGNDAAFRDRTAGRTNNRQKPTDEAEQPSRPRGGNRGRGDRQSRTGQTDTRKQVQQGWGGESGEKAWDDEKVGETIAKADETAEPQTPAEEAEEADKSKSYSDYLAEKAAKDSLAAKPVRAANEGTKEDKKWAAAKELKHEEAETYIQGASEKTKREKQRKEKNFLDVDLRFVEQPRPAPTGARGGRGGRGGDRAPRGDRPARGGDRGDRAPRGAPRGDRAPAAAPRGDRAPAAAPRGGRGGARAPAAGPTVDEKNFPSLGGN</sequence>
<dbReference type="GO" id="GO:0005737">
    <property type="term" value="C:cytoplasm"/>
    <property type="evidence" value="ECO:0007669"/>
    <property type="project" value="UniProtKB-SubCell"/>
</dbReference>
<evidence type="ECO:0000256" key="1">
    <source>
        <dbReference type="ARBA" id="ARBA00004123"/>
    </source>
</evidence>
<keyword evidence="4" id="KW-0539">Nucleus</keyword>
<name>A0A1Q5UMX1_9EURO</name>
<feature type="compositionally biased region" description="Basic and acidic residues" evidence="6">
    <location>
        <begin position="421"/>
        <end position="430"/>
    </location>
</feature>
<feature type="compositionally biased region" description="Polar residues" evidence="6">
    <location>
        <begin position="228"/>
        <end position="243"/>
    </location>
</feature>
<evidence type="ECO:0000313" key="8">
    <source>
        <dbReference type="EMBL" id="OKP13848.1"/>
    </source>
</evidence>
<dbReference type="Pfam" id="PF09598">
    <property type="entry name" value="Stm1_N"/>
    <property type="match status" value="1"/>
</dbReference>
<organism evidence="8 9">
    <name type="scientific">Penicillium subrubescens</name>
    <dbReference type="NCBI Taxonomy" id="1316194"/>
    <lineage>
        <taxon>Eukaryota</taxon>
        <taxon>Fungi</taxon>
        <taxon>Dikarya</taxon>
        <taxon>Ascomycota</taxon>
        <taxon>Pezizomycotina</taxon>
        <taxon>Eurotiomycetes</taxon>
        <taxon>Eurotiomycetidae</taxon>
        <taxon>Eurotiales</taxon>
        <taxon>Aspergillaceae</taxon>
        <taxon>Penicillium</taxon>
    </lineage>
</organism>
<keyword evidence="9" id="KW-1185">Reference proteome</keyword>
<dbReference type="PROSITE" id="PS00036">
    <property type="entry name" value="BZIP_BASIC"/>
    <property type="match status" value="1"/>
</dbReference>
<feature type="region of interest" description="Disordered" evidence="6">
    <location>
        <begin position="545"/>
        <end position="664"/>
    </location>
</feature>
<feature type="compositionally biased region" description="Polar residues" evidence="6">
    <location>
        <begin position="446"/>
        <end position="457"/>
    </location>
</feature>
<gene>
    <name evidence="8" type="ORF">PENSUB_423</name>
</gene>
<dbReference type="InterPro" id="IPR050936">
    <property type="entry name" value="AP-1-like"/>
</dbReference>
<feature type="compositionally biased region" description="Basic and acidic residues" evidence="6">
    <location>
        <begin position="553"/>
        <end position="575"/>
    </location>
</feature>
<keyword evidence="5" id="KW-0175">Coiled coil</keyword>
<dbReference type="PANTHER" id="PTHR40621">
    <property type="entry name" value="TRANSCRIPTION FACTOR KAPC-RELATED"/>
    <property type="match status" value="1"/>
</dbReference>
<evidence type="ECO:0000256" key="2">
    <source>
        <dbReference type="ARBA" id="ARBA00004496"/>
    </source>
</evidence>
<proteinExistence type="predicted"/>
<feature type="domain" description="BZIP" evidence="7">
    <location>
        <begin position="54"/>
        <end position="68"/>
    </location>
</feature>
<evidence type="ECO:0000256" key="4">
    <source>
        <dbReference type="ARBA" id="ARBA00023242"/>
    </source>
</evidence>
<feature type="compositionally biased region" description="Polar residues" evidence="6">
    <location>
        <begin position="302"/>
        <end position="319"/>
    </location>
</feature>
<dbReference type="GO" id="GO:0090575">
    <property type="term" value="C:RNA polymerase II transcription regulator complex"/>
    <property type="evidence" value="ECO:0007669"/>
    <property type="project" value="TreeGrafter"/>
</dbReference>
<dbReference type="InterPro" id="IPR004827">
    <property type="entry name" value="bZIP"/>
</dbReference>
<protein>
    <submittedName>
        <fullName evidence="8">Suppressor protein STM1</fullName>
    </submittedName>
</protein>
<comment type="subcellular location">
    <subcellularLocation>
        <location evidence="2">Cytoplasm</location>
    </subcellularLocation>
    <subcellularLocation>
        <location evidence="1">Nucleus</location>
    </subcellularLocation>
</comment>
<dbReference type="SMART" id="SM01233">
    <property type="entry name" value="HABP4_PAI-RBP1"/>
    <property type="match status" value="1"/>
</dbReference>
<dbReference type="EMBL" id="MNBE01000123">
    <property type="protein sequence ID" value="OKP13848.1"/>
    <property type="molecule type" value="Genomic_DNA"/>
</dbReference>
<evidence type="ECO:0000256" key="3">
    <source>
        <dbReference type="ARBA" id="ARBA00022490"/>
    </source>
</evidence>
<reference evidence="8 9" key="1">
    <citation type="submission" date="2016-10" db="EMBL/GenBank/DDBJ databases">
        <title>Genome sequence of the ascomycete fungus Penicillium subrubescens.</title>
        <authorList>
            <person name="De Vries R.P."/>
            <person name="Peng M."/>
            <person name="Dilokpimol A."/>
            <person name="Hilden K."/>
            <person name="Makela M.R."/>
            <person name="Grigoriev I."/>
            <person name="Riley R."/>
            <person name="Granchi Z."/>
        </authorList>
    </citation>
    <scope>NUCLEOTIDE SEQUENCE [LARGE SCALE GENOMIC DNA]</scope>
    <source>
        <strain evidence="8 9">CBS 132785</strain>
    </source>
</reference>
<feature type="compositionally biased region" description="Basic and acidic residues" evidence="6">
    <location>
        <begin position="367"/>
        <end position="382"/>
    </location>
</feature>
<accession>A0A1Q5UMX1</accession>
<evidence type="ECO:0000256" key="6">
    <source>
        <dbReference type="SAM" id="MobiDB-lite"/>
    </source>
</evidence>